<evidence type="ECO:0000313" key="7">
    <source>
        <dbReference type="Proteomes" id="UP000789595"/>
    </source>
</evidence>
<dbReference type="PROSITE" id="PS50088">
    <property type="entry name" value="ANK_REPEAT"/>
    <property type="match status" value="1"/>
</dbReference>
<dbReference type="OrthoDB" id="194358at2759"/>
<dbReference type="Gene3D" id="1.25.40.20">
    <property type="entry name" value="Ankyrin repeat-containing domain"/>
    <property type="match status" value="1"/>
</dbReference>
<protein>
    <submittedName>
        <fullName evidence="5">Uncharacterized protein</fullName>
    </submittedName>
</protein>
<evidence type="ECO:0000256" key="4">
    <source>
        <dbReference type="SAM" id="MobiDB-lite"/>
    </source>
</evidence>
<keyword evidence="1" id="KW-0677">Repeat</keyword>
<dbReference type="PANTHER" id="PTHR24171">
    <property type="entry name" value="ANKYRIN REPEAT DOMAIN-CONTAINING PROTEIN 39-RELATED"/>
    <property type="match status" value="1"/>
</dbReference>
<dbReference type="Proteomes" id="UP000789595">
    <property type="component" value="Unassembled WGS sequence"/>
</dbReference>
<dbReference type="EMBL" id="CAKKNE010000002">
    <property type="protein sequence ID" value="CAH0368531.1"/>
    <property type="molecule type" value="Genomic_DNA"/>
</dbReference>
<evidence type="ECO:0000313" key="5">
    <source>
        <dbReference type="EMBL" id="CAE0697990.1"/>
    </source>
</evidence>
<gene>
    <name evidence="5" type="ORF">PCAL00307_LOCUS13426</name>
    <name evidence="6" type="ORF">PECAL_2P15990</name>
</gene>
<dbReference type="PROSITE" id="PS50297">
    <property type="entry name" value="ANK_REP_REGION"/>
    <property type="match status" value="1"/>
</dbReference>
<evidence type="ECO:0000256" key="1">
    <source>
        <dbReference type="ARBA" id="ARBA00022737"/>
    </source>
</evidence>
<dbReference type="SUPFAM" id="SSF48403">
    <property type="entry name" value="Ankyrin repeat"/>
    <property type="match status" value="1"/>
</dbReference>
<evidence type="ECO:0000313" key="6">
    <source>
        <dbReference type="EMBL" id="CAH0368531.1"/>
    </source>
</evidence>
<reference evidence="5" key="1">
    <citation type="submission" date="2021-01" db="EMBL/GenBank/DDBJ databases">
        <authorList>
            <person name="Corre E."/>
            <person name="Pelletier E."/>
            <person name="Niang G."/>
            <person name="Scheremetjew M."/>
            <person name="Finn R."/>
            <person name="Kale V."/>
            <person name="Holt S."/>
            <person name="Cochrane G."/>
            <person name="Meng A."/>
            <person name="Brown T."/>
            <person name="Cohen L."/>
        </authorList>
    </citation>
    <scope>NUCLEOTIDE SEQUENCE</scope>
    <source>
        <strain evidence="5">CCMP1756</strain>
    </source>
</reference>
<dbReference type="AlphaFoldDB" id="A0A7S4E9F8"/>
<dbReference type="SMART" id="SM00248">
    <property type="entry name" value="ANK"/>
    <property type="match status" value="3"/>
</dbReference>
<evidence type="ECO:0000256" key="3">
    <source>
        <dbReference type="PROSITE-ProRule" id="PRU00023"/>
    </source>
</evidence>
<name>A0A7S4E9F8_9STRA</name>
<feature type="compositionally biased region" description="Basic and acidic residues" evidence="4">
    <location>
        <begin position="375"/>
        <end position="393"/>
    </location>
</feature>
<accession>A0A7S4E9F8</accession>
<dbReference type="PANTHER" id="PTHR24171:SF9">
    <property type="entry name" value="ANKYRIN REPEAT DOMAIN-CONTAINING PROTEIN 39"/>
    <property type="match status" value="1"/>
</dbReference>
<keyword evidence="7" id="KW-1185">Reference proteome</keyword>
<sequence length="498" mass="55898">MARRRVITAILVTTAQSAIFTKEEKPKLQARDGDGYHTEGYGVDVSFPMHYDIEKGTWGAKMYDEFINGCGDKYNLRSCRSNEESRMAMDRDQIPRQRNFTELGFAKLRAPKAVYEAAREFWDLHRETQTSESWPPGNTYVNHWVADSTMCSFEDRRLQPLGFKTKDIIWDQARPILEAWTGQKLKPTSLYGIRSYFRGAILATHVDRLPLVTSAIINVDQDVEEDWPIEVVGHDGVAYNVTLKPGDMALYESHTVLHGRPFPLKGNFYANLFVHFIPVDPDDPSKNHPDIDFGWTSRARNDRRDPKKAEETRRKLAAYPKPDSHEVCTARARKAAADSDARRSGVPARGPLPEEPKRKRGPSPAESRKLYKRRMSSEEPGHQHVGGEDFGHDSEKTGTRMSLHEAAAVGDLEALKQGIAKDPSSVNAPDENLWTPLHEAARSGSLETVEFLVEHGANLGDTVLTGASALNIARKFKHNQVIAFLDTLGAPDIADQEL</sequence>
<organism evidence="5">
    <name type="scientific">Pelagomonas calceolata</name>
    <dbReference type="NCBI Taxonomy" id="35677"/>
    <lineage>
        <taxon>Eukaryota</taxon>
        <taxon>Sar</taxon>
        <taxon>Stramenopiles</taxon>
        <taxon>Ochrophyta</taxon>
        <taxon>Pelagophyceae</taxon>
        <taxon>Pelagomonadales</taxon>
        <taxon>Pelagomonadaceae</taxon>
        <taxon>Pelagomonas</taxon>
    </lineage>
</organism>
<reference evidence="6" key="2">
    <citation type="submission" date="2021-11" db="EMBL/GenBank/DDBJ databases">
        <authorList>
            <consortium name="Genoscope - CEA"/>
            <person name="William W."/>
        </authorList>
    </citation>
    <scope>NUCLEOTIDE SEQUENCE</scope>
</reference>
<feature type="region of interest" description="Disordered" evidence="4">
    <location>
        <begin position="288"/>
        <end position="393"/>
    </location>
</feature>
<dbReference type="Pfam" id="PF12796">
    <property type="entry name" value="Ank_2"/>
    <property type="match status" value="1"/>
</dbReference>
<keyword evidence="2 3" id="KW-0040">ANK repeat</keyword>
<feature type="compositionally biased region" description="Basic and acidic residues" evidence="4">
    <location>
        <begin position="299"/>
        <end position="314"/>
    </location>
</feature>
<feature type="repeat" description="ANK" evidence="3">
    <location>
        <begin position="432"/>
        <end position="459"/>
    </location>
</feature>
<dbReference type="InterPro" id="IPR002110">
    <property type="entry name" value="Ankyrin_rpt"/>
</dbReference>
<dbReference type="InterPro" id="IPR036770">
    <property type="entry name" value="Ankyrin_rpt-contain_sf"/>
</dbReference>
<proteinExistence type="predicted"/>
<evidence type="ECO:0000256" key="2">
    <source>
        <dbReference type="ARBA" id="ARBA00023043"/>
    </source>
</evidence>
<dbReference type="EMBL" id="HBIW01015556">
    <property type="protein sequence ID" value="CAE0697990.1"/>
    <property type="molecule type" value="Transcribed_RNA"/>
</dbReference>